<reference evidence="1 2" key="1">
    <citation type="submission" date="2021-08" db="EMBL/GenBank/DDBJ databases">
        <authorList>
            <person name="Tuo L."/>
        </authorList>
    </citation>
    <scope>NUCLEOTIDE SEQUENCE [LARGE SCALE GENOMIC DNA]</scope>
    <source>
        <strain evidence="1 2">JCM 31229</strain>
    </source>
</reference>
<evidence type="ECO:0000313" key="1">
    <source>
        <dbReference type="EMBL" id="MBY8826117.1"/>
    </source>
</evidence>
<comment type="caution">
    <text evidence="1">The sequence shown here is derived from an EMBL/GenBank/DDBJ whole genome shotgun (WGS) entry which is preliminary data.</text>
</comment>
<dbReference type="Proteomes" id="UP000706039">
    <property type="component" value="Unassembled WGS sequence"/>
</dbReference>
<evidence type="ECO:0000313" key="2">
    <source>
        <dbReference type="Proteomes" id="UP000706039"/>
    </source>
</evidence>
<dbReference type="EMBL" id="JAINVV010000014">
    <property type="protein sequence ID" value="MBY8826117.1"/>
    <property type="molecule type" value="Genomic_DNA"/>
</dbReference>
<accession>A0ABS7PXN8</accession>
<dbReference type="InterPro" id="IPR038666">
    <property type="entry name" value="SSP1_head-tail_sf"/>
</dbReference>
<dbReference type="NCBIfam" id="TIGR01563">
    <property type="entry name" value="gp16_SPP1"/>
    <property type="match status" value="1"/>
</dbReference>
<proteinExistence type="predicted"/>
<sequence length="120" mass="13631">MRPFSIGKLDRQIQFQRKAVIRDPRLGAITAGGWVPHGGKRWANVQEVLPSKAEQLEDAINMELRPVRIRMRYRTDITGDMRILYRGRTLEIVSGPVELGRRQGIELMAQEYSSAGDPVS</sequence>
<dbReference type="Gene3D" id="2.40.10.270">
    <property type="entry name" value="Bacteriophage SPP1 head-tail adaptor protein"/>
    <property type="match status" value="1"/>
</dbReference>
<dbReference type="InterPro" id="IPR008767">
    <property type="entry name" value="Phage_SPP1_head-tail_adaptor"/>
</dbReference>
<keyword evidence="2" id="KW-1185">Reference proteome</keyword>
<name>A0ABS7PXN8_9SPHN</name>
<dbReference type="Pfam" id="PF05521">
    <property type="entry name" value="Phage_HCP"/>
    <property type="match status" value="1"/>
</dbReference>
<gene>
    <name evidence="1" type="ORF">K7G82_27700</name>
</gene>
<protein>
    <submittedName>
        <fullName evidence="1">Phage head closure protein</fullName>
    </submittedName>
</protein>
<dbReference type="RefSeq" id="WP_222993445.1">
    <property type="nucleotide sequence ID" value="NZ_JAINVV010000014.1"/>
</dbReference>
<organism evidence="1 2">
    <name type="scientific">Sphingomonas colocasiae</name>
    <dbReference type="NCBI Taxonomy" id="1848973"/>
    <lineage>
        <taxon>Bacteria</taxon>
        <taxon>Pseudomonadati</taxon>
        <taxon>Pseudomonadota</taxon>
        <taxon>Alphaproteobacteria</taxon>
        <taxon>Sphingomonadales</taxon>
        <taxon>Sphingomonadaceae</taxon>
        <taxon>Sphingomonas</taxon>
    </lineage>
</organism>